<accession>A0A2P2GKR2</accession>
<comment type="caution">
    <text evidence="1">The sequence shown here is derived from an EMBL/GenBank/DDBJ whole genome shotgun (WGS) entry which is preliminary data.</text>
</comment>
<dbReference type="InterPro" id="IPR036388">
    <property type="entry name" value="WH-like_DNA-bd_sf"/>
</dbReference>
<dbReference type="EMBL" id="LAQS01000030">
    <property type="protein sequence ID" value="KKZ72102.1"/>
    <property type="molecule type" value="Genomic_DNA"/>
</dbReference>
<reference evidence="1 2" key="1">
    <citation type="submission" date="2015-05" db="EMBL/GenBank/DDBJ databases">
        <title>Draft Genome assembly of Streptomyces showdoensis.</title>
        <authorList>
            <person name="Thapa K.K."/>
            <person name="Metsa-Ketela M."/>
        </authorList>
    </citation>
    <scope>NUCLEOTIDE SEQUENCE [LARGE SCALE GENOMIC DNA]</scope>
    <source>
        <strain evidence="1 2">ATCC 15227</strain>
    </source>
</reference>
<sequence length="186" mass="20002">MMGELSAEARGDMAQAMLPEAAGLIVDVHEGSAQDIRSRLQGLTRHELEALAVVVAALADPERPVLDALRWVDFDEYGDHVPVSTSRSARRVRDAVPNAAPRGHGIDVVAVDRALTPGDSVWLSSPERAFAVDVGIRRGMPYEDVAERLGMTVAAVQKAWTRAKERALAEGRPVPRQPVGQIGNVA</sequence>
<proteinExistence type="predicted"/>
<dbReference type="AlphaFoldDB" id="A0A2P2GKR2"/>
<dbReference type="Proteomes" id="UP000265325">
    <property type="component" value="Unassembled WGS sequence"/>
</dbReference>
<evidence type="ECO:0000313" key="1">
    <source>
        <dbReference type="EMBL" id="KKZ72102.1"/>
    </source>
</evidence>
<organism evidence="1 2">
    <name type="scientific">Streptomyces showdoensis</name>
    <dbReference type="NCBI Taxonomy" id="68268"/>
    <lineage>
        <taxon>Bacteria</taxon>
        <taxon>Bacillati</taxon>
        <taxon>Actinomycetota</taxon>
        <taxon>Actinomycetes</taxon>
        <taxon>Kitasatosporales</taxon>
        <taxon>Streptomycetaceae</taxon>
        <taxon>Streptomyces</taxon>
    </lineage>
</organism>
<protein>
    <submittedName>
        <fullName evidence="1">Uncharacterized protein</fullName>
    </submittedName>
</protein>
<gene>
    <name evidence="1" type="ORF">VO63_20210</name>
</gene>
<dbReference type="Gene3D" id="1.10.10.10">
    <property type="entry name" value="Winged helix-like DNA-binding domain superfamily/Winged helix DNA-binding domain"/>
    <property type="match status" value="1"/>
</dbReference>
<evidence type="ECO:0000313" key="2">
    <source>
        <dbReference type="Proteomes" id="UP000265325"/>
    </source>
</evidence>
<name>A0A2P2GKR2_STREW</name>
<keyword evidence="2" id="KW-1185">Reference proteome</keyword>